<dbReference type="WBParaSite" id="jg16890.1">
    <property type="protein sequence ID" value="jg16890.1"/>
    <property type="gene ID" value="jg16890"/>
</dbReference>
<keyword evidence="1" id="KW-1185">Reference proteome</keyword>
<evidence type="ECO:0000313" key="2">
    <source>
        <dbReference type="WBParaSite" id="jg16890.1"/>
    </source>
</evidence>
<protein>
    <submittedName>
        <fullName evidence="2">Uncharacterized protein</fullName>
    </submittedName>
</protein>
<dbReference type="Proteomes" id="UP000887574">
    <property type="component" value="Unplaced"/>
</dbReference>
<name>A0A915D7L7_9BILA</name>
<dbReference type="AlphaFoldDB" id="A0A915D7L7"/>
<dbReference type="PANTHER" id="PTHR22898:SF3">
    <property type="entry name" value="ALPHA-1,2-FUCOSYLTRANSFERASE-RELATED"/>
    <property type="match status" value="1"/>
</dbReference>
<reference evidence="2" key="1">
    <citation type="submission" date="2022-11" db="UniProtKB">
        <authorList>
            <consortium name="WormBaseParasite"/>
        </authorList>
    </citation>
    <scope>IDENTIFICATION</scope>
</reference>
<proteinExistence type="predicted"/>
<accession>A0A915D7L7</accession>
<sequence length="251" mass="28969">MIASSYGIGKHLNRKPYIDISMKCAQETIDEIAESFDGILEKIDFLNPNKSEIQIILFGEYCKYDNPESSSAFSSDTSHKLCVHTRRGDFVKLNIESGRDFTEAAVHFVCNELNRKFGKTSVVLLGQGKKFLGAIKIDKKQFTKCINHKMSRTEGMSFGALHCDSLLITASSSTFAWWIGYLMRASTNSSIGNIYLNSNFDEKYYNHSNFPSPWIALNIFIRHRTYFEFFHFTLIFYSRTWLFKFPSRHSF</sequence>
<dbReference type="PANTHER" id="PTHR22898">
    <property type="entry name" value="UNCHARACTERIZED GLYCOSOL TRANSFERASE-RELATED"/>
    <property type="match status" value="1"/>
</dbReference>
<evidence type="ECO:0000313" key="1">
    <source>
        <dbReference type="Proteomes" id="UP000887574"/>
    </source>
</evidence>
<organism evidence="1 2">
    <name type="scientific">Ditylenchus dipsaci</name>
    <dbReference type="NCBI Taxonomy" id="166011"/>
    <lineage>
        <taxon>Eukaryota</taxon>
        <taxon>Metazoa</taxon>
        <taxon>Ecdysozoa</taxon>
        <taxon>Nematoda</taxon>
        <taxon>Chromadorea</taxon>
        <taxon>Rhabditida</taxon>
        <taxon>Tylenchina</taxon>
        <taxon>Tylenchomorpha</taxon>
        <taxon>Sphaerularioidea</taxon>
        <taxon>Anguinidae</taxon>
        <taxon>Anguininae</taxon>
        <taxon>Ditylenchus</taxon>
    </lineage>
</organism>
<dbReference type="InterPro" id="IPR052501">
    <property type="entry name" value="Alpha-1-2_FucT"/>
</dbReference>